<reference evidence="4 5" key="1">
    <citation type="journal article" date="2018" name="Elife">
        <title>Discovery and characterization of a prevalent human gut bacterial enzyme sufficient for the inactivation of a family of plant toxins.</title>
        <authorList>
            <person name="Koppel N."/>
            <person name="Bisanz J.E."/>
            <person name="Pandelia M.E."/>
            <person name="Turnbaugh P.J."/>
            <person name="Balskus E.P."/>
        </authorList>
    </citation>
    <scope>NUCLEOTIDE SEQUENCE [LARGE SCALE GENOMIC DNA]</scope>
    <source>
        <strain evidence="4 5">3C</strain>
    </source>
</reference>
<dbReference type="CDD" id="cd01310">
    <property type="entry name" value="TatD_DNAse"/>
    <property type="match status" value="1"/>
</dbReference>
<dbReference type="GO" id="GO:0046872">
    <property type="term" value="F:metal ion binding"/>
    <property type="evidence" value="ECO:0007669"/>
    <property type="project" value="UniProtKB-KW"/>
</dbReference>
<sequence length="238" mass="26365">MPRVRIATGCHPHNAKHYDDALEAALRERLADPRTSAVGEIGLDFHYDFSPRDDQRSAFRRQLRVARECGLPVILHVREAHDEALAIMRDEGFPEAGTLLHCFNLDWNVLEPWVEAGCYVAFGGPLTFKKSDDVREAAARVPADRLLTETDAPYMTPEPLRGTACGPEHVIFTAERLAEVRGCAPGDERAALLRQLLQNARTLLDREPTAWQERAARAFYADAFATLDGAAPAAAHGQ</sequence>
<comment type="caution">
    <text evidence="4">The sequence shown here is derived from an EMBL/GenBank/DDBJ whole genome shotgun (WGS) entry which is preliminary data.</text>
</comment>
<dbReference type="InterPro" id="IPR018228">
    <property type="entry name" value="DNase_TatD-rel_CS"/>
</dbReference>
<dbReference type="AlphaFoldDB" id="A0A369M1U5"/>
<dbReference type="PROSITE" id="PS01090">
    <property type="entry name" value="TATD_2"/>
    <property type="match status" value="1"/>
</dbReference>
<evidence type="ECO:0000256" key="3">
    <source>
        <dbReference type="PIRSR" id="PIRSR005902-1"/>
    </source>
</evidence>
<dbReference type="PROSITE" id="PS01091">
    <property type="entry name" value="TATD_3"/>
    <property type="match status" value="1"/>
</dbReference>
<dbReference type="Proteomes" id="UP000254000">
    <property type="component" value="Unassembled WGS sequence"/>
</dbReference>
<feature type="binding site" evidence="3">
    <location>
        <position position="76"/>
    </location>
    <ligand>
        <name>a divalent metal cation</name>
        <dbReference type="ChEBI" id="CHEBI:60240"/>
        <label>2</label>
    </ligand>
</feature>
<accession>A0A369M1U5</accession>
<proteinExistence type="predicted"/>
<evidence type="ECO:0000313" key="5">
    <source>
        <dbReference type="Proteomes" id="UP000254000"/>
    </source>
</evidence>
<dbReference type="GO" id="GO:0005829">
    <property type="term" value="C:cytosol"/>
    <property type="evidence" value="ECO:0007669"/>
    <property type="project" value="TreeGrafter"/>
</dbReference>
<dbReference type="PANTHER" id="PTHR46124">
    <property type="entry name" value="D-AMINOACYL-TRNA DEACYLASE"/>
    <property type="match status" value="1"/>
</dbReference>
<organism evidence="4 5">
    <name type="scientific">Gordonibacter pamelaeae</name>
    <dbReference type="NCBI Taxonomy" id="471189"/>
    <lineage>
        <taxon>Bacteria</taxon>
        <taxon>Bacillati</taxon>
        <taxon>Actinomycetota</taxon>
        <taxon>Coriobacteriia</taxon>
        <taxon>Eggerthellales</taxon>
        <taxon>Eggerthellaceae</taxon>
        <taxon>Gordonibacter</taxon>
    </lineage>
</organism>
<dbReference type="EMBL" id="PPTS01000005">
    <property type="protein sequence ID" value="RDB64859.1"/>
    <property type="molecule type" value="Genomic_DNA"/>
</dbReference>
<evidence type="ECO:0000256" key="2">
    <source>
        <dbReference type="ARBA" id="ARBA00022801"/>
    </source>
</evidence>
<dbReference type="InterPro" id="IPR001130">
    <property type="entry name" value="TatD-like"/>
</dbReference>
<evidence type="ECO:0000313" key="4">
    <source>
        <dbReference type="EMBL" id="RDB64859.1"/>
    </source>
</evidence>
<evidence type="ECO:0000256" key="1">
    <source>
        <dbReference type="ARBA" id="ARBA00022723"/>
    </source>
</evidence>
<protein>
    <submittedName>
        <fullName evidence="4">TatD family deoxyribonuclease</fullName>
    </submittedName>
</protein>
<dbReference type="SUPFAM" id="SSF51556">
    <property type="entry name" value="Metallo-dependent hydrolases"/>
    <property type="match status" value="1"/>
</dbReference>
<dbReference type="InterPro" id="IPR032466">
    <property type="entry name" value="Metal_Hydrolase"/>
</dbReference>
<name>A0A369M1U5_9ACTN</name>
<dbReference type="Gene3D" id="3.20.20.140">
    <property type="entry name" value="Metal-dependent hydrolases"/>
    <property type="match status" value="1"/>
</dbReference>
<feature type="binding site" evidence="3">
    <location>
        <position position="40"/>
    </location>
    <ligand>
        <name>a divalent metal cation</name>
        <dbReference type="ChEBI" id="CHEBI:60240"/>
        <label>1</label>
    </ligand>
</feature>
<gene>
    <name evidence="4" type="ORF">C1877_09050</name>
</gene>
<dbReference type="PANTHER" id="PTHR46124:SF2">
    <property type="entry name" value="D-AMINOACYL-TRNA DEACYLASE"/>
    <property type="match status" value="1"/>
</dbReference>
<keyword evidence="5" id="KW-1185">Reference proteome</keyword>
<dbReference type="OrthoDB" id="9810005at2"/>
<dbReference type="RefSeq" id="WP_114568997.1">
    <property type="nucleotide sequence ID" value="NZ_CABMMS010000005.1"/>
</dbReference>
<keyword evidence="2" id="KW-0378">Hydrolase</keyword>
<dbReference type="GeneID" id="78359834"/>
<keyword evidence="1 3" id="KW-0479">Metal-binding</keyword>
<dbReference type="Pfam" id="PF01026">
    <property type="entry name" value="TatD_DNase"/>
    <property type="match status" value="1"/>
</dbReference>
<feature type="binding site" evidence="3">
    <location>
        <position position="151"/>
    </location>
    <ligand>
        <name>a divalent metal cation</name>
        <dbReference type="ChEBI" id="CHEBI:60240"/>
        <label>1</label>
    </ligand>
</feature>
<dbReference type="FunFam" id="3.20.20.140:FF:000005">
    <property type="entry name" value="TatD family hydrolase"/>
    <property type="match status" value="1"/>
</dbReference>
<dbReference type="GO" id="GO:0016788">
    <property type="term" value="F:hydrolase activity, acting on ester bonds"/>
    <property type="evidence" value="ECO:0007669"/>
    <property type="project" value="InterPro"/>
</dbReference>
<feature type="binding site" evidence="3">
    <location>
        <position position="101"/>
    </location>
    <ligand>
        <name>a divalent metal cation</name>
        <dbReference type="ChEBI" id="CHEBI:60240"/>
        <label>2</label>
    </ligand>
</feature>
<dbReference type="PIRSF" id="PIRSF005902">
    <property type="entry name" value="DNase_TatD"/>
    <property type="match status" value="1"/>
</dbReference>